<dbReference type="RefSeq" id="WP_321566001.1">
    <property type="nucleotide sequence ID" value="NZ_CP139558.1"/>
</dbReference>
<name>A0ABZ0TUX8_9SPHI</name>
<keyword evidence="2" id="KW-1185">Reference proteome</keyword>
<protein>
    <submittedName>
        <fullName evidence="1">Uncharacterized protein</fullName>
    </submittedName>
</protein>
<accession>A0ABZ0TUX8</accession>
<gene>
    <name evidence="1" type="ORF">SNE25_15445</name>
</gene>
<dbReference type="Proteomes" id="UP001324380">
    <property type="component" value="Chromosome"/>
</dbReference>
<evidence type="ECO:0000313" key="1">
    <source>
        <dbReference type="EMBL" id="WPU96915.1"/>
    </source>
</evidence>
<organism evidence="1 2">
    <name type="scientific">Mucilaginibacter sabulilitoris</name>
    <dbReference type="NCBI Taxonomy" id="1173583"/>
    <lineage>
        <taxon>Bacteria</taxon>
        <taxon>Pseudomonadati</taxon>
        <taxon>Bacteroidota</taxon>
        <taxon>Sphingobacteriia</taxon>
        <taxon>Sphingobacteriales</taxon>
        <taxon>Sphingobacteriaceae</taxon>
        <taxon>Mucilaginibacter</taxon>
    </lineage>
</organism>
<dbReference type="EMBL" id="CP139558">
    <property type="protein sequence ID" value="WPU96915.1"/>
    <property type="molecule type" value="Genomic_DNA"/>
</dbReference>
<proteinExistence type="predicted"/>
<evidence type="ECO:0000313" key="2">
    <source>
        <dbReference type="Proteomes" id="UP001324380"/>
    </source>
</evidence>
<reference evidence="1 2" key="1">
    <citation type="submission" date="2023-11" db="EMBL/GenBank/DDBJ databases">
        <title>Analysis of the Genomes of Mucilaginibacter gossypii cycad 4 and M. sabulilitoris SNA2: microbes with the potential for plant growth promotion.</title>
        <authorList>
            <person name="Hirsch A.M."/>
            <person name="Humm E."/>
            <person name="Rubbi M."/>
            <person name="Del Vecchio G."/>
            <person name="Ha S.M."/>
            <person name="Pellegrini M."/>
            <person name="Gunsalus R.P."/>
        </authorList>
    </citation>
    <scope>NUCLEOTIDE SEQUENCE [LARGE SCALE GENOMIC DNA]</scope>
    <source>
        <strain evidence="1 2">SNA2</strain>
    </source>
</reference>
<sequence length="77" mass="8387">MINNYWFFISVDNGVDAAQKGDISTSVKLYDDGTAISQFPGAGITQFNLAGTPLKLSQPISVVPNPMRLLRFQTLPV</sequence>